<feature type="transmembrane region" description="Helical" evidence="1">
    <location>
        <begin position="80"/>
        <end position="99"/>
    </location>
</feature>
<dbReference type="EMBL" id="BAAAOA010000037">
    <property type="protein sequence ID" value="GAA1768305.1"/>
    <property type="molecule type" value="Genomic_DNA"/>
</dbReference>
<gene>
    <name evidence="2" type="ORF">GCM10009767_28250</name>
</gene>
<proteinExistence type="predicted"/>
<comment type="caution">
    <text evidence="2">The sequence shown here is derived from an EMBL/GenBank/DDBJ whole genome shotgun (WGS) entry which is preliminary data.</text>
</comment>
<feature type="transmembrane region" description="Helical" evidence="1">
    <location>
        <begin position="111"/>
        <end position="134"/>
    </location>
</feature>
<sequence length="146" mass="15057">MRAVVLVYAGLLVIGALGVIAMGIYSRTGFVIITGAVLLVGAAVFFLALRQGQHSSGNSSDGTHAIKAILTDLTGSARHFGLILTGAGVGAALAMFVLMEISRTQDPTGVPILPAGIFMIGCGLAFLGSIFVVIDAVHFRRTGRPF</sequence>
<keyword evidence="1" id="KW-0812">Transmembrane</keyword>
<keyword evidence="3" id="KW-1185">Reference proteome</keyword>
<dbReference type="Proteomes" id="UP001501204">
    <property type="component" value="Unassembled WGS sequence"/>
</dbReference>
<evidence type="ECO:0000313" key="3">
    <source>
        <dbReference type="Proteomes" id="UP001501204"/>
    </source>
</evidence>
<keyword evidence="1" id="KW-1133">Transmembrane helix</keyword>
<organism evidence="2 3">
    <name type="scientific">Kocuria aegyptia</name>
    <dbReference type="NCBI Taxonomy" id="330943"/>
    <lineage>
        <taxon>Bacteria</taxon>
        <taxon>Bacillati</taxon>
        <taxon>Actinomycetota</taxon>
        <taxon>Actinomycetes</taxon>
        <taxon>Micrococcales</taxon>
        <taxon>Micrococcaceae</taxon>
        <taxon>Kocuria</taxon>
    </lineage>
</organism>
<evidence type="ECO:0000313" key="2">
    <source>
        <dbReference type="EMBL" id="GAA1768305.1"/>
    </source>
</evidence>
<evidence type="ECO:0000256" key="1">
    <source>
        <dbReference type="SAM" id="Phobius"/>
    </source>
</evidence>
<evidence type="ECO:0008006" key="4">
    <source>
        <dbReference type="Google" id="ProtNLM"/>
    </source>
</evidence>
<name>A0ABP4X8V5_9MICC</name>
<reference evidence="3" key="1">
    <citation type="journal article" date="2019" name="Int. J. Syst. Evol. Microbiol.">
        <title>The Global Catalogue of Microorganisms (GCM) 10K type strain sequencing project: providing services to taxonomists for standard genome sequencing and annotation.</title>
        <authorList>
            <consortium name="The Broad Institute Genomics Platform"/>
            <consortium name="The Broad Institute Genome Sequencing Center for Infectious Disease"/>
            <person name="Wu L."/>
            <person name="Ma J."/>
        </authorList>
    </citation>
    <scope>NUCLEOTIDE SEQUENCE [LARGE SCALE GENOMIC DNA]</scope>
    <source>
        <strain evidence="3">JCM 14735</strain>
    </source>
</reference>
<feature type="transmembrane region" description="Helical" evidence="1">
    <location>
        <begin position="28"/>
        <end position="49"/>
    </location>
</feature>
<keyword evidence="1" id="KW-0472">Membrane</keyword>
<protein>
    <recommendedName>
        <fullName evidence="4">DUF3180 domain-containing protein</fullName>
    </recommendedName>
</protein>
<accession>A0ABP4X8V5</accession>